<sequence>MSQIHIPFLDDPIPGEPGDLSETEKWWVERQEALERAGYMLRPRFRPGWQPSWAGTDKTYFDFEDGQTVGMRLGMDATRISDGKLVMLKKLPRQEGPHELEINKLFSTEPLSSNPRNHCVHLLDVIELPDDPPIIVHPLLRPFYNPPFQTYGEFVTFFTQICEGVQFMHENHVAHRDCTSENIMLDPSDMFPESFHPAEIERSKDFRRKATWYSRTRRPTRYLLIDFGLSRRYDPANGPPLDKPLRGGDKSAPEHEDRVTPCNPFPTDVYYLGNLIREYYIQKYQGFEFMEPLVADMVQNDPTKRPTMNEVVTRFSEIRRKLSTWKLRSRIARKYELWPVTAWKSVTHWYRTVGYILGRKAAIPEPK</sequence>
<feature type="domain" description="Protein kinase" evidence="4">
    <location>
        <begin position="63"/>
        <end position="367"/>
    </location>
</feature>
<comment type="caution">
    <text evidence="5">The sequence shown here is derived from an EMBL/GenBank/DDBJ whole genome shotgun (WGS) entry which is preliminary data.</text>
</comment>
<dbReference type="EMBL" id="WHVB01000089">
    <property type="protein sequence ID" value="KAF8462497.1"/>
    <property type="molecule type" value="Genomic_DNA"/>
</dbReference>
<dbReference type="GO" id="GO:0005524">
    <property type="term" value="F:ATP binding"/>
    <property type="evidence" value="ECO:0007669"/>
    <property type="project" value="UniProtKB-KW"/>
</dbReference>
<dbReference type="Proteomes" id="UP000759537">
    <property type="component" value="Unassembled WGS sequence"/>
</dbReference>
<dbReference type="SMART" id="SM00220">
    <property type="entry name" value="S_TKc"/>
    <property type="match status" value="1"/>
</dbReference>
<dbReference type="AlphaFoldDB" id="A0A9P5JTH6"/>
<keyword evidence="2" id="KW-0067">ATP-binding</keyword>
<accession>A0A9P5JTH6</accession>
<keyword evidence="5" id="KW-0808">Transferase</keyword>
<evidence type="ECO:0000256" key="1">
    <source>
        <dbReference type="ARBA" id="ARBA00022741"/>
    </source>
</evidence>
<evidence type="ECO:0000256" key="2">
    <source>
        <dbReference type="ARBA" id="ARBA00022840"/>
    </source>
</evidence>
<feature type="compositionally biased region" description="Basic and acidic residues" evidence="3">
    <location>
        <begin position="243"/>
        <end position="259"/>
    </location>
</feature>
<dbReference type="Pfam" id="PF07714">
    <property type="entry name" value="PK_Tyr_Ser-Thr"/>
    <property type="match status" value="1"/>
</dbReference>
<evidence type="ECO:0000313" key="5">
    <source>
        <dbReference type="EMBL" id="KAF8462497.1"/>
    </source>
</evidence>
<proteinExistence type="predicted"/>
<gene>
    <name evidence="5" type="ORF">DFH94DRAFT_640649</name>
</gene>
<keyword evidence="6" id="KW-1185">Reference proteome</keyword>
<dbReference type="InterPro" id="IPR001245">
    <property type="entry name" value="Ser-Thr/Tyr_kinase_cat_dom"/>
</dbReference>
<dbReference type="Gene3D" id="1.10.510.10">
    <property type="entry name" value="Transferase(Phosphotransferase) domain 1"/>
    <property type="match status" value="1"/>
</dbReference>
<dbReference type="SUPFAM" id="SSF56112">
    <property type="entry name" value="Protein kinase-like (PK-like)"/>
    <property type="match status" value="1"/>
</dbReference>
<dbReference type="GO" id="GO:0005737">
    <property type="term" value="C:cytoplasm"/>
    <property type="evidence" value="ECO:0007669"/>
    <property type="project" value="TreeGrafter"/>
</dbReference>
<protein>
    <submittedName>
        <fullName evidence="5">Kinase-like domain-containing protein</fullName>
    </submittedName>
</protein>
<reference evidence="5" key="2">
    <citation type="journal article" date="2020" name="Nat. Commun.">
        <title>Large-scale genome sequencing of mycorrhizal fungi provides insights into the early evolution of symbiotic traits.</title>
        <authorList>
            <person name="Miyauchi S."/>
            <person name="Kiss E."/>
            <person name="Kuo A."/>
            <person name="Drula E."/>
            <person name="Kohler A."/>
            <person name="Sanchez-Garcia M."/>
            <person name="Morin E."/>
            <person name="Andreopoulos B."/>
            <person name="Barry K.W."/>
            <person name="Bonito G."/>
            <person name="Buee M."/>
            <person name="Carver A."/>
            <person name="Chen C."/>
            <person name="Cichocki N."/>
            <person name="Clum A."/>
            <person name="Culley D."/>
            <person name="Crous P.W."/>
            <person name="Fauchery L."/>
            <person name="Girlanda M."/>
            <person name="Hayes R.D."/>
            <person name="Keri Z."/>
            <person name="LaButti K."/>
            <person name="Lipzen A."/>
            <person name="Lombard V."/>
            <person name="Magnuson J."/>
            <person name="Maillard F."/>
            <person name="Murat C."/>
            <person name="Nolan M."/>
            <person name="Ohm R.A."/>
            <person name="Pangilinan J."/>
            <person name="Pereira M.F."/>
            <person name="Perotto S."/>
            <person name="Peter M."/>
            <person name="Pfister S."/>
            <person name="Riley R."/>
            <person name="Sitrit Y."/>
            <person name="Stielow J.B."/>
            <person name="Szollosi G."/>
            <person name="Zifcakova L."/>
            <person name="Stursova M."/>
            <person name="Spatafora J.W."/>
            <person name="Tedersoo L."/>
            <person name="Vaario L.M."/>
            <person name="Yamada A."/>
            <person name="Yan M."/>
            <person name="Wang P."/>
            <person name="Xu J."/>
            <person name="Bruns T."/>
            <person name="Baldrian P."/>
            <person name="Vilgalys R."/>
            <person name="Dunand C."/>
            <person name="Henrissat B."/>
            <person name="Grigoriev I.V."/>
            <person name="Hibbett D."/>
            <person name="Nagy L.G."/>
            <person name="Martin F.M."/>
        </authorList>
    </citation>
    <scope>NUCLEOTIDE SEQUENCE</scope>
    <source>
        <strain evidence="5">Prilba</strain>
    </source>
</reference>
<feature type="region of interest" description="Disordered" evidence="3">
    <location>
        <begin position="235"/>
        <end position="260"/>
    </location>
</feature>
<dbReference type="OrthoDB" id="5987198at2759"/>
<reference evidence="5" key="1">
    <citation type="submission" date="2019-10" db="EMBL/GenBank/DDBJ databases">
        <authorList>
            <consortium name="DOE Joint Genome Institute"/>
            <person name="Kuo A."/>
            <person name="Miyauchi S."/>
            <person name="Kiss E."/>
            <person name="Drula E."/>
            <person name="Kohler A."/>
            <person name="Sanchez-Garcia M."/>
            <person name="Andreopoulos B."/>
            <person name="Barry K.W."/>
            <person name="Bonito G."/>
            <person name="Buee M."/>
            <person name="Carver A."/>
            <person name="Chen C."/>
            <person name="Cichocki N."/>
            <person name="Clum A."/>
            <person name="Culley D."/>
            <person name="Crous P.W."/>
            <person name="Fauchery L."/>
            <person name="Girlanda M."/>
            <person name="Hayes R."/>
            <person name="Keri Z."/>
            <person name="LaButti K."/>
            <person name="Lipzen A."/>
            <person name="Lombard V."/>
            <person name="Magnuson J."/>
            <person name="Maillard F."/>
            <person name="Morin E."/>
            <person name="Murat C."/>
            <person name="Nolan M."/>
            <person name="Ohm R."/>
            <person name="Pangilinan J."/>
            <person name="Pereira M."/>
            <person name="Perotto S."/>
            <person name="Peter M."/>
            <person name="Riley R."/>
            <person name="Sitrit Y."/>
            <person name="Stielow B."/>
            <person name="Szollosi G."/>
            <person name="Zifcakova L."/>
            <person name="Stursova M."/>
            <person name="Spatafora J.W."/>
            <person name="Tedersoo L."/>
            <person name="Vaario L.-M."/>
            <person name="Yamada A."/>
            <person name="Yan M."/>
            <person name="Wang P."/>
            <person name="Xu J."/>
            <person name="Bruns T."/>
            <person name="Baldrian P."/>
            <person name="Vilgalys R."/>
            <person name="Henrissat B."/>
            <person name="Grigoriev I.V."/>
            <person name="Hibbett D."/>
            <person name="Nagy L.G."/>
            <person name="Martin F.M."/>
        </authorList>
    </citation>
    <scope>NUCLEOTIDE SEQUENCE</scope>
    <source>
        <strain evidence="5">Prilba</strain>
    </source>
</reference>
<evidence type="ECO:0000259" key="4">
    <source>
        <dbReference type="PROSITE" id="PS50011"/>
    </source>
</evidence>
<name>A0A9P5JTH6_9AGAM</name>
<dbReference type="PANTHER" id="PTHR24346">
    <property type="entry name" value="MAP/MICROTUBULE AFFINITY-REGULATING KINASE"/>
    <property type="match status" value="1"/>
</dbReference>
<dbReference type="PROSITE" id="PS50011">
    <property type="entry name" value="PROTEIN_KINASE_DOM"/>
    <property type="match status" value="1"/>
</dbReference>
<dbReference type="InterPro" id="IPR011009">
    <property type="entry name" value="Kinase-like_dom_sf"/>
</dbReference>
<evidence type="ECO:0000313" key="6">
    <source>
        <dbReference type="Proteomes" id="UP000759537"/>
    </source>
</evidence>
<dbReference type="GO" id="GO:0004674">
    <property type="term" value="F:protein serine/threonine kinase activity"/>
    <property type="evidence" value="ECO:0007669"/>
    <property type="project" value="TreeGrafter"/>
</dbReference>
<dbReference type="PANTHER" id="PTHR24346:SF30">
    <property type="entry name" value="MATERNAL EMBRYONIC LEUCINE ZIPPER KINASE"/>
    <property type="match status" value="1"/>
</dbReference>
<dbReference type="InterPro" id="IPR000719">
    <property type="entry name" value="Prot_kinase_dom"/>
</dbReference>
<evidence type="ECO:0000256" key="3">
    <source>
        <dbReference type="SAM" id="MobiDB-lite"/>
    </source>
</evidence>
<dbReference type="GO" id="GO:0035556">
    <property type="term" value="P:intracellular signal transduction"/>
    <property type="evidence" value="ECO:0007669"/>
    <property type="project" value="TreeGrafter"/>
</dbReference>
<keyword evidence="5" id="KW-0418">Kinase</keyword>
<keyword evidence="1" id="KW-0547">Nucleotide-binding</keyword>
<organism evidence="5 6">
    <name type="scientific">Russula ochroleuca</name>
    <dbReference type="NCBI Taxonomy" id="152965"/>
    <lineage>
        <taxon>Eukaryota</taxon>
        <taxon>Fungi</taxon>
        <taxon>Dikarya</taxon>
        <taxon>Basidiomycota</taxon>
        <taxon>Agaricomycotina</taxon>
        <taxon>Agaricomycetes</taxon>
        <taxon>Russulales</taxon>
        <taxon>Russulaceae</taxon>
        <taxon>Russula</taxon>
    </lineage>
</organism>